<dbReference type="AlphaFoldDB" id="A0A5P8NY93"/>
<keyword evidence="5" id="KW-1185">Reference proteome</keyword>
<dbReference type="Gene3D" id="3.40.50.720">
    <property type="entry name" value="NAD(P)-binding Rossmann-like Domain"/>
    <property type="match status" value="1"/>
</dbReference>
<evidence type="ECO:0000256" key="1">
    <source>
        <dbReference type="ARBA" id="ARBA00009353"/>
    </source>
</evidence>
<evidence type="ECO:0000259" key="2">
    <source>
        <dbReference type="Pfam" id="PF01370"/>
    </source>
</evidence>
<dbReference type="RefSeq" id="WP_152306346.1">
    <property type="nucleotide sequence ID" value="NZ_CP043617.1"/>
</dbReference>
<dbReference type="EMBL" id="CP043617">
    <property type="protein sequence ID" value="QFR48403.1"/>
    <property type="molecule type" value="Genomic_DNA"/>
</dbReference>
<dbReference type="InterPro" id="IPR036291">
    <property type="entry name" value="NAD(P)-bd_dom_sf"/>
</dbReference>
<name>A0A5P8NY93_9BACT</name>
<dbReference type="InterPro" id="IPR001509">
    <property type="entry name" value="Epimerase_deHydtase"/>
</dbReference>
<evidence type="ECO:0000259" key="3">
    <source>
        <dbReference type="Pfam" id="PF08338"/>
    </source>
</evidence>
<dbReference type="Proteomes" id="UP000326944">
    <property type="component" value="Chromosome"/>
</dbReference>
<sequence length="272" mass="30241">MKVALTGASGFVASHLIKEFNDYIIIDRNDNEDDILEKLKDVDAVFNLAGAPIIKKWNEEYKKTLVSSRIDTTKKLVNAINKSDVGYFISTSAIGAYPNDAKYDESFQSYGDDFLASLTKEWEAEALKCNKKTAIVRFGVILGKEGGALKQMLTPFKLGLGGTIGNGKMMTSWIDIDDLVNIYLYLSENKLTGIFNATAPKPVSNYEFTKALGKTLNRPTVFPIPTFVLKLIFGEASSVLTDSKEVYPKALENSGFEFKYKTIEKSLEHLLK</sequence>
<proteinExistence type="inferred from homology"/>
<dbReference type="InterPro" id="IPR013549">
    <property type="entry name" value="DUF1731"/>
</dbReference>
<dbReference type="OrthoDB" id="5292533at2"/>
<evidence type="ECO:0000313" key="4">
    <source>
        <dbReference type="EMBL" id="QFR48403.1"/>
    </source>
</evidence>
<feature type="domain" description="NAD-dependent epimerase/dehydratase" evidence="2">
    <location>
        <begin position="4"/>
        <end position="190"/>
    </location>
</feature>
<accession>A0A5P8NY93</accession>
<dbReference type="Pfam" id="PF08338">
    <property type="entry name" value="DUF1731"/>
    <property type="match status" value="1"/>
</dbReference>
<dbReference type="SUPFAM" id="SSF51735">
    <property type="entry name" value="NAD(P)-binding Rossmann-fold domains"/>
    <property type="match status" value="1"/>
</dbReference>
<organism evidence="4 5">
    <name type="scientific">Sulfurimonas lithotrophica</name>
    <dbReference type="NCBI Taxonomy" id="2590022"/>
    <lineage>
        <taxon>Bacteria</taxon>
        <taxon>Pseudomonadati</taxon>
        <taxon>Campylobacterota</taxon>
        <taxon>Epsilonproteobacteria</taxon>
        <taxon>Campylobacterales</taxon>
        <taxon>Sulfurimonadaceae</taxon>
        <taxon>Sulfurimonas</taxon>
    </lineage>
</organism>
<dbReference type="Pfam" id="PF01370">
    <property type="entry name" value="Epimerase"/>
    <property type="match status" value="1"/>
</dbReference>
<dbReference type="KEGG" id="sulg:FJR48_01160"/>
<dbReference type="InterPro" id="IPR010099">
    <property type="entry name" value="SDR39U1"/>
</dbReference>
<dbReference type="NCBIfam" id="TIGR01777">
    <property type="entry name" value="yfcH"/>
    <property type="match status" value="1"/>
</dbReference>
<dbReference type="PANTHER" id="PTHR11092">
    <property type="entry name" value="SUGAR NUCLEOTIDE EPIMERASE RELATED"/>
    <property type="match status" value="1"/>
</dbReference>
<feature type="domain" description="DUF1731" evidence="3">
    <location>
        <begin position="224"/>
        <end position="270"/>
    </location>
</feature>
<dbReference type="PANTHER" id="PTHR11092:SF0">
    <property type="entry name" value="EPIMERASE FAMILY PROTEIN SDR39U1"/>
    <property type="match status" value="1"/>
</dbReference>
<gene>
    <name evidence="4" type="ORF">FJR48_01160</name>
</gene>
<protein>
    <submittedName>
        <fullName evidence="4">TIGR01777 family protein</fullName>
    </submittedName>
</protein>
<evidence type="ECO:0000313" key="5">
    <source>
        <dbReference type="Proteomes" id="UP000326944"/>
    </source>
</evidence>
<reference evidence="4 5" key="1">
    <citation type="submission" date="2019-09" db="EMBL/GenBank/DDBJ databases">
        <title>Sulfurimonas gotlandica sp. nov., a chemoautotrophic and psychrotolerant epsilonproteobacterium isolated from a pelagic redoxcline, and an emended description of the genus Sulfurimonas.</title>
        <authorList>
            <person name="Wang S."/>
            <person name="Jiang L."/>
            <person name="Shao S."/>
        </authorList>
    </citation>
    <scope>NUCLEOTIDE SEQUENCE [LARGE SCALE GENOMIC DNA]</scope>
    <source>
        <strain evidence="4 5">GYSZ_1</strain>
    </source>
</reference>
<comment type="similarity">
    <text evidence="1">Belongs to the NAD(P)-dependent epimerase/dehydratase family. SDR39U1 subfamily.</text>
</comment>